<keyword evidence="3" id="KW-1185">Reference proteome</keyword>
<comment type="caution">
    <text evidence="2">The sequence shown here is derived from an EMBL/GenBank/DDBJ whole genome shotgun (WGS) entry which is preliminary data.</text>
</comment>
<gene>
    <name evidence="2" type="ORF">C447_09807</name>
</gene>
<keyword evidence="1" id="KW-0472">Membrane</keyword>
<sequence length="264" mass="28418">MWEPEATVVKSISGVGGALVEFEPGTGVVFAAAIALAVVHLLAGGLRAIDRVPRSGWLSFGGGISVAYVFVHLFPELEERGEILEESDVFVAAFFEHHVYLVALAGFAVFYGLERLVTRSQQDDTSFEISLPDAGVFWIHIGSFALYNGIIGYLLHDRAGPTATVLFAVAMGVHFVVNDSSLREDHEHRYHDVGRWVLSSAVVVGAAIGAFFEVGEALVAVLVAFLAGGIILNVIKEELPENFESRWWAFAAGAVGYTAVLLLV</sequence>
<dbReference type="Proteomes" id="UP000011566">
    <property type="component" value="Unassembled WGS sequence"/>
</dbReference>
<dbReference type="eggNOG" id="arCOG10317">
    <property type="taxonomic scope" value="Archaea"/>
</dbReference>
<evidence type="ECO:0000256" key="1">
    <source>
        <dbReference type="SAM" id="Phobius"/>
    </source>
</evidence>
<protein>
    <submittedName>
        <fullName evidence="2">Uncharacterized protein</fullName>
    </submittedName>
</protein>
<dbReference type="AlphaFoldDB" id="M0M216"/>
<feature type="transmembrane region" description="Helical" evidence="1">
    <location>
        <begin position="193"/>
        <end position="212"/>
    </location>
</feature>
<dbReference type="PATRIC" id="fig|1132509.6.peg.2212"/>
<feature type="transmembrane region" description="Helical" evidence="1">
    <location>
        <begin position="28"/>
        <end position="49"/>
    </location>
</feature>
<feature type="transmembrane region" description="Helical" evidence="1">
    <location>
        <begin position="134"/>
        <end position="155"/>
    </location>
</feature>
<keyword evidence="1" id="KW-0812">Transmembrane</keyword>
<reference evidence="2 3" key="1">
    <citation type="journal article" date="2014" name="PLoS Genet.">
        <title>Phylogenetically driven sequencing of extremely halophilic archaea reveals strategies for static and dynamic osmo-response.</title>
        <authorList>
            <person name="Becker E.A."/>
            <person name="Seitzer P.M."/>
            <person name="Tritt A."/>
            <person name="Larsen D."/>
            <person name="Krusor M."/>
            <person name="Yao A.I."/>
            <person name="Wu D."/>
            <person name="Madern D."/>
            <person name="Eisen J.A."/>
            <person name="Darling A.E."/>
            <person name="Facciotti M.T."/>
        </authorList>
    </citation>
    <scope>NUCLEOTIDE SEQUENCE [LARGE SCALE GENOMIC DNA]</scope>
    <source>
        <strain evidence="2 3">100A6</strain>
    </source>
</reference>
<organism evidence="2 3">
    <name type="scientific">Halococcus hamelinensis 100A6</name>
    <dbReference type="NCBI Taxonomy" id="1132509"/>
    <lineage>
        <taxon>Archaea</taxon>
        <taxon>Methanobacteriati</taxon>
        <taxon>Methanobacteriota</taxon>
        <taxon>Stenosarchaea group</taxon>
        <taxon>Halobacteria</taxon>
        <taxon>Halobacteriales</taxon>
        <taxon>Halococcaceae</taxon>
        <taxon>Halococcus</taxon>
    </lineage>
</organism>
<keyword evidence="1" id="KW-1133">Transmembrane helix</keyword>
<dbReference type="RefSeq" id="WP_007693352.1">
    <property type="nucleotide sequence ID" value="NZ_AOMB01000030.1"/>
</dbReference>
<feature type="transmembrane region" description="Helical" evidence="1">
    <location>
        <begin position="247"/>
        <end position="263"/>
    </location>
</feature>
<feature type="transmembrane region" description="Helical" evidence="1">
    <location>
        <begin position="56"/>
        <end position="74"/>
    </location>
</feature>
<accession>M0M216</accession>
<dbReference type="EMBL" id="AOMB01000030">
    <property type="protein sequence ID" value="EMA38440.1"/>
    <property type="molecule type" value="Genomic_DNA"/>
</dbReference>
<evidence type="ECO:0000313" key="3">
    <source>
        <dbReference type="Proteomes" id="UP000011566"/>
    </source>
</evidence>
<proteinExistence type="predicted"/>
<name>M0M216_9EURY</name>
<feature type="transmembrane region" description="Helical" evidence="1">
    <location>
        <begin position="94"/>
        <end position="113"/>
    </location>
</feature>
<feature type="transmembrane region" description="Helical" evidence="1">
    <location>
        <begin position="161"/>
        <end position="181"/>
    </location>
</feature>
<evidence type="ECO:0000313" key="2">
    <source>
        <dbReference type="EMBL" id="EMA38440.1"/>
    </source>
</evidence>